<evidence type="ECO:0000256" key="8">
    <source>
        <dbReference type="ARBA" id="ARBA00048434"/>
    </source>
</evidence>
<gene>
    <name evidence="10" type="ORF">CANARDRAFT_185998</name>
</gene>
<evidence type="ECO:0000256" key="2">
    <source>
        <dbReference type="ARBA" id="ARBA00020451"/>
    </source>
</evidence>
<evidence type="ECO:0000259" key="9">
    <source>
        <dbReference type="PROSITE" id="PS51675"/>
    </source>
</evidence>
<keyword evidence="4" id="KW-0808">Transferase</keyword>
<dbReference type="InterPro" id="IPR038459">
    <property type="entry name" value="MT_TRM10-typ_sf"/>
</dbReference>
<evidence type="ECO:0000256" key="5">
    <source>
        <dbReference type="ARBA" id="ARBA00022691"/>
    </source>
</evidence>
<keyword evidence="11" id="KW-1185">Reference proteome</keyword>
<feature type="non-terminal residue" evidence="10">
    <location>
        <position position="1"/>
    </location>
</feature>
<dbReference type="AlphaFoldDB" id="A0A1E4T0E2"/>
<dbReference type="EC" id="2.1.1.221" evidence="1"/>
<keyword evidence="3" id="KW-0489">Methyltransferase</keyword>
<dbReference type="InterPro" id="IPR028564">
    <property type="entry name" value="MT_TRM10-typ"/>
</dbReference>
<proteinExistence type="predicted"/>
<evidence type="ECO:0000313" key="10">
    <source>
        <dbReference type="EMBL" id="ODV85200.1"/>
    </source>
</evidence>
<dbReference type="PANTHER" id="PTHR13563:SF13">
    <property type="entry name" value="TRNA METHYLTRANSFERASE 10 HOMOLOG A"/>
    <property type="match status" value="1"/>
</dbReference>
<evidence type="ECO:0000256" key="1">
    <source>
        <dbReference type="ARBA" id="ARBA00012797"/>
    </source>
</evidence>
<sequence length="252" mass="29621">YKRQKRPEIPEGMSKSAWKKLERRKRWAETHELHKEAKRQKRKINRAERKILPSTIRKKKPESQNITGCKVILDCSFDDMMLDKEIVSLSNQITRSYSENKRNLNRVDLVVTDFGKRLKERYETRVSAFKDWSTDYITFKESSMEDELPLNDPEAMSKVIYLSADTTDVLEELVEGETYIVGGIVDKGRYKSLCKDKAEKLGIKTKRLPIDEFIKLSGRRVLATSHVIELLLKWFETKDWKESFESVIPSRK</sequence>
<evidence type="ECO:0000256" key="7">
    <source>
        <dbReference type="ARBA" id="ARBA00032166"/>
    </source>
</evidence>
<dbReference type="GO" id="GO:0000049">
    <property type="term" value="F:tRNA binding"/>
    <property type="evidence" value="ECO:0007669"/>
    <property type="project" value="TreeGrafter"/>
</dbReference>
<dbReference type="GO" id="GO:0005634">
    <property type="term" value="C:nucleus"/>
    <property type="evidence" value="ECO:0007669"/>
    <property type="project" value="TreeGrafter"/>
</dbReference>
<dbReference type="Proteomes" id="UP000094801">
    <property type="component" value="Unassembled WGS sequence"/>
</dbReference>
<reference evidence="11" key="1">
    <citation type="submission" date="2016-04" db="EMBL/GenBank/DDBJ databases">
        <title>Comparative genomics of biotechnologically important yeasts.</title>
        <authorList>
            <consortium name="DOE Joint Genome Institute"/>
            <person name="Riley R."/>
            <person name="Haridas S."/>
            <person name="Wolfe K.H."/>
            <person name="Lopes M.R."/>
            <person name="Hittinger C.T."/>
            <person name="Goker M."/>
            <person name="Salamov A."/>
            <person name="Wisecaver J."/>
            <person name="Long T.M."/>
            <person name="Aerts A.L."/>
            <person name="Barry K."/>
            <person name="Choi C."/>
            <person name="Clum A."/>
            <person name="Coughlan A.Y."/>
            <person name="Deshpande S."/>
            <person name="Douglass A.P."/>
            <person name="Hanson S.J."/>
            <person name="Klenk H.-P."/>
            <person name="Labutti K."/>
            <person name="Lapidus A."/>
            <person name="Lindquist E."/>
            <person name="Lipzen A."/>
            <person name="Meier-Kolthoff J.P."/>
            <person name="Ohm R.A."/>
            <person name="Otillar R.P."/>
            <person name="Pangilinan J."/>
            <person name="Peng Y."/>
            <person name="Rokas A."/>
            <person name="Rosa C.A."/>
            <person name="Scheuner C."/>
            <person name="Sibirny A.A."/>
            <person name="Slot J.C."/>
            <person name="Stielow J.B."/>
            <person name="Sun H."/>
            <person name="Kurtzman C.P."/>
            <person name="Blackwell M."/>
            <person name="Grigoriev I.V."/>
            <person name="Jeffries T.W."/>
        </authorList>
    </citation>
    <scope>NUCLEOTIDE SEQUENCE [LARGE SCALE GENOMIC DNA]</scope>
    <source>
        <strain evidence="11">NRRL YB-2248</strain>
    </source>
</reference>
<comment type="catalytic activity">
    <reaction evidence="8">
        <text>guanosine(9) in tRNA + S-adenosyl-L-methionine = N(1)-methylguanosine(9) in tRNA + S-adenosyl-L-homocysteine + H(+)</text>
        <dbReference type="Rhea" id="RHEA:43156"/>
        <dbReference type="Rhea" id="RHEA-COMP:10367"/>
        <dbReference type="Rhea" id="RHEA-COMP:10368"/>
        <dbReference type="ChEBI" id="CHEBI:15378"/>
        <dbReference type="ChEBI" id="CHEBI:57856"/>
        <dbReference type="ChEBI" id="CHEBI:59789"/>
        <dbReference type="ChEBI" id="CHEBI:73542"/>
        <dbReference type="ChEBI" id="CHEBI:74269"/>
        <dbReference type="EC" id="2.1.1.221"/>
    </reaction>
</comment>
<dbReference type="EMBL" id="KV453853">
    <property type="protein sequence ID" value="ODV85200.1"/>
    <property type="molecule type" value="Genomic_DNA"/>
</dbReference>
<dbReference type="OrthoDB" id="278300at2759"/>
<dbReference type="GO" id="GO:0002939">
    <property type="term" value="P:tRNA N1-guanine methylation"/>
    <property type="evidence" value="ECO:0007669"/>
    <property type="project" value="TreeGrafter"/>
</dbReference>
<dbReference type="STRING" id="983967.A0A1E4T0E2"/>
<dbReference type="CDD" id="cd18089">
    <property type="entry name" value="SPOUT_Trm10-like"/>
    <property type="match status" value="1"/>
</dbReference>
<evidence type="ECO:0000256" key="3">
    <source>
        <dbReference type="ARBA" id="ARBA00022603"/>
    </source>
</evidence>
<evidence type="ECO:0000256" key="4">
    <source>
        <dbReference type="ARBA" id="ARBA00022679"/>
    </source>
</evidence>
<dbReference type="PROSITE" id="PS51675">
    <property type="entry name" value="SAM_MT_TRM10"/>
    <property type="match status" value="1"/>
</dbReference>
<feature type="domain" description="SAM-dependent MTase TRM10-type" evidence="9">
    <location>
        <begin position="56"/>
        <end position="252"/>
    </location>
</feature>
<evidence type="ECO:0000313" key="11">
    <source>
        <dbReference type="Proteomes" id="UP000094801"/>
    </source>
</evidence>
<evidence type="ECO:0000256" key="6">
    <source>
        <dbReference type="ARBA" id="ARBA00031792"/>
    </source>
</evidence>
<organism evidence="10 11">
    <name type="scientific">[Candida] arabinofermentans NRRL YB-2248</name>
    <dbReference type="NCBI Taxonomy" id="983967"/>
    <lineage>
        <taxon>Eukaryota</taxon>
        <taxon>Fungi</taxon>
        <taxon>Dikarya</taxon>
        <taxon>Ascomycota</taxon>
        <taxon>Saccharomycotina</taxon>
        <taxon>Pichiomycetes</taxon>
        <taxon>Pichiales</taxon>
        <taxon>Pichiaceae</taxon>
        <taxon>Ogataea</taxon>
        <taxon>Ogataea/Candida clade</taxon>
    </lineage>
</organism>
<dbReference type="GO" id="GO:0052905">
    <property type="term" value="F:tRNA (guanosine(9)-N1)-methyltransferase activity"/>
    <property type="evidence" value="ECO:0007669"/>
    <property type="project" value="UniProtKB-EC"/>
</dbReference>
<dbReference type="PANTHER" id="PTHR13563">
    <property type="entry name" value="TRNA (GUANINE-9-) METHYLTRANSFERASE"/>
    <property type="match status" value="1"/>
</dbReference>
<keyword evidence="5" id="KW-0949">S-adenosyl-L-methionine</keyword>
<feature type="non-terminal residue" evidence="10">
    <location>
        <position position="252"/>
    </location>
</feature>
<accession>A0A1E4T0E2</accession>
<dbReference type="Gene3D" id="3.40.1280.30">
    <property type="match status" value="1"/>
</dbReference>
<name>A0A1E4T0E2_9ASCO</name>
<protein>
    <recommendedName>
        <fullName evidence="2">tRNA (guanine(9)-N1)-methyltransferase</fullName>
        <ecNumber evidence="1">2.1.1.221</ecNumber>
    </recommendedName>
    <alternativeName>
        <fullName evidence="7">tRNA methyltransferase 10</fullName>
    </alternativeName>
    <alternativeName>
        <fullName evidence="6">tRNA(m1G9)-methyltransferase</fullName>
    </alternativeName>
</protein>
<dbReference type="InterPro" id="IPR007356">
    <property type="entry name" value="tRNA_m1G_MeTrfase_euk"/>
</dbReference>